<dbReference type="AlphaFoldDB" id="A0A2S8BS60"/>
<organism evidence="1 2">
    <name type="scientific">Mycobacterium talmoniae</name>
    <dbReference type="NCBI Taxonomy" id="1858794"/>
    <lineage>
        <taxon>Bacteria</taxon>
        <taxon>Bacillati</taxon>
        <taxon>Actinomycetota</taxon>
        <taxon>Actinomycetes</taxon>
        <taxon>Mycobacteriales</taxon>
        <taxon>Mycobacteriaceae</taxon>
        <taxon>Mycobacterium</taxon>
    </lineage>
</organism>
<dbReference type="GO" id="GO:0008854">
    <property type="term" value="F:exodeoxyribonuclease V activity"/>
    <property type="evidence" value="ECO:0007669"/>
    <property type="project" value="UniProtKB-EC"/>
</dbReference>
<comment type="caution">
    <text evidence="1">The sequence shown here is derived from an EMBL/GenBank/DDBJ whole genome shotgun (WGS) entry which is preliminary data.</text>
</comment>
<accession>A0A2S8BS60</accession>
<protein>
    <submittedName>
        <fullName evidence="1">RecBCD enzyme subunit RecB</fullName>
        <ecNumber evidence="1">3.1.11.5</ecNumber>
    </submittedName>
</protein>
<dbReference type="Proteomes" id="UP000238296">
    <property type="component" value="Unassembled WGS sequence"/>
</dbReference>
<dbReference type="EMBL" id="PPEA01000047">
    <property type="protein sequence ID" value="PQM49477.1"/>
    <property type="molecule type" value="Genomic_DNA"/>
</dbReference>
<name>A0A2S8BS60_9MYCO</name>
<sequence length="133" mass="14611">MLGDQPLRGYLSGSIDAVLRLPGPRYLVVDYKTNYLGDTAADYVYPRLAEAMLHSDYPLQALLYAAVLHRFLRWRQPAYDPARHLGGVLYLFVRGMCGPDTPVLDGHPAGVFSWRPPAALVTALSDLLDAGAP</sequence>
<evidence type="ECO:0000313" key="2">
    <source>
        <dbReference type="Proteomes" id="UP000238296"/>
    </source>
</evidence>
<dbReference type="EC" id="3.1.11.5" evidence="1"/>
<dbReference type="InterPro" id="IPR011335">
    <property type="entry name" value="Restrct_endonuc-II-like"/>
</dbReference>
<dbReference type="InterPro" id="IPR011604">
    <property type="entry name" value="PDDEXK-like_dom_sf"/>
</dbReference>
<dbReference type="CDD" id="cd22352">
    <property type="entry name" value="RecB_C-like"/>
    <property type="match status" value="1"/>
</dbReference>
<dbReference type="Gene3D" id="3.90.320.10">
    <property type="match status" value="1"/>
</dbReference>
<gene>
    <name evidence="1" type="primary">recB</name>
    <name evidence="1" type="ORF">C1Y40_00296</name>
</gene>
<reference evidence="1 2" key="1">
    <citation type="journal article" date="2017" name="Int. J. Syst. Evol. Microbiol.">
        <title>Mycobacterium talmoniae sp. nov., a slowly growing mycobacterium isolated from human respiratory samples.</title>
        <authorList>
            <person name="Davidson R.M."/>
            <person name="DeGroote M.A."/>
            <person name="Marola J.L."/>
            <person name="Buss S."/>
            <person name="Jones V."/>
            <person name="McNeil M.R."/>
            <person name="Freifeld A.G."/>
            <person name="Elaine Epperson L."/>
            <person name="Hasan N.A."/>
            <person name="Jackson M."/>
            <person name="Iwen P.C."/>
            <person name="Salfinger M."/>
            <person name="Strong M."/>
        </authorList>
    </citation>
    <scope>NUCLEOTIDE SEQUENCE [LARGE SCALE GENOMIC DNA]</scope>
    <source>
        <strain evidence="1 2">ATCC BAA-2683</strain>
    </source>
</reference>
<proteinExistence type="predicted"/>
<dbReference type="SUPFAM" id="SSF52980">
    <property type="entry name" value="Restriction endonuclease-like"/>
    <property type="match status" value="1"/>
</dbReference>
<keyword evidence="1" id="KW-0378">Hydrolase</keyword>
<evidence type="ECO:0000313" key="1">
    <source>
        <dbReference type="EMBL" id="PQM49477.1"/>
    </source>
</evidence>